<evidence type="ECO:0000313" key="2">
    <source>
        <dbReference type="EMBL" id="CAF1370567.1"/>
    </source>
</evidence>
<evidence type="ECO:0000313" key="4">
    <source>
        <dbReference type="EMBL" id="CAF4179789.1"/>
    </source>
</evidence>
<proteinExistence type="predicted"/>
<evidence type="ECO:0000313" key="5">
    <source>
        <dbReference type="EMBL" id="CAF4371915.1"/>
    </source>
</evidence>
<feature type="coiled-coil region" evidence="1">
    <location>
        <begin position="42"/>
        <end position="79"/>
    </location>
</feature>
<protein>
    <submittedName>
        <fullName evidence="3">Uncharacterized protein</fullName>
    </submittedName>
</protein>
<dbReference type="EMBL" id="CAJNOK010023988">
    <property type="protein sequence ID" value="CAF1370567.1"/>
    <property type="molecule type" value="Genomic_DNA"/>
</dbReference>
<reference evidence="3" key="1">
    <citation type="submission" date="2021-02" db="EMBL/GenBank/DDBJ databases">
        <authorList>
            <person name="Nowell W R."/>
        </authorList>
    </citation>
    <scope>NUCLEOTIDE SEQUENCE</scope>
</reference>
<dbReference type="Proteomes" id="UP000681722">
    <property type="component" value="Unassembled WGS sequence"/>
</dbReference>
<evidence type="ECO:0000256" key="1">
    <source>
        <dbReference type="SAM" id="Coils"/>
    </source>
</evidence>
<dbReference type="EMBL" id="CAJOBA010045656">
    <property type="protein sequence ID" value="CAF4179789.1"/>
    <property type="molecule type" value="Genomic_DNA"/>
</dbReference>
<dbReference type="Proteomes" id="UP000682733">
    <property type="component" value="Unassembled WGS sequence"/>
</dbReference>
<gene>
    <name evidence="3" type="ORF">GPM918_LOCUS37119</name>
    <name evidence="2" type="ORF">OVA965_LOCUS31654</name>
    <name evidence="5" type="ORF">SRO942_LOCUS37880</name>
    <name evidence="4" type="ORF">TMI583_LOCUS32490</name>
</gene>
<keyword evidence="1" id="KW-0175">Coiled coil</keyword>
<dbReference type="Proteomes" id="UP000677228">
    <property type="component" value="Unassembled WGS sequence"/>
</dbReference>
<organism evidence="3 6">
    <name type="scientific">Didymodactylos carnosus</name>
    <dbReference type="NCBI Taxonomy" id="1234261"/>
    <lineage>
        <taxon>Eukaryota</taxon>
        <taxon>Metazoa</taxon>
        <taxon>Spiralia</taxon>
        <taxon>Gnathifera</taxon>
        <taxon>Rotifera</taxon>
        <taxon>Eurotatoria</taxon>
        <taxon>Bdelloidea</taxon>
        <taxon>Philodinida</taxon>
        <taxon>Philodinidae</taxon>
        <taxon>Didymodactylos</taxon>
    </lineage>
</organism>
<evidence type="ECO:0000313" key="3">
    <source>
        <dbReference type="EMBL" id="CAF1511185.1"/>
    </source>
</evidence>
<dbReference type="OrthoDB" id="10015945at2759"/>
<keyword evidence="6" id="KW-1185">Reference proteome</keyword>
<dbReference type="Proteomes" id="UP000663829">
    <property type="component" value="Unassembled WGS sequence"/>
</dbReference>
<accession>A0A815U590</accession>
<sequence length="164" mass="19161">MFAALHCHCMSLIPSIFKKREYDLQQLYEQMAICQTESDEKVKQAIEQFKQANMKSNECERERLDLRKHLQELQDENELLKSYINYLSGSKQNVNQTIEKLLTVVDFTTQIINNQNPDVLMLRLSSTKTEGTVNKLDEKLDFIVDKLLSIRSELISKQFNIADN</sequence>
<name>A0A815U590_9BILA</name>
<dbReference type="EMBL" id="CAJNOQ010023164">
    <property type="protein sequence ID" value="CAF1511185.1"/>
    <property type="molecule type" value="Genomic_DNA"/>
</dbReference>
<dbReference type="AlphaFoldDB" id="A0A815U590"/>
<comment type="caution">
    <text evidence="3">The sequence shown here is derived from an EMBL/GenBank/DDBJ whole genome shotgun (WGS) entry which is preliminary data.</text>
</comment>
<dbReference type="EMBL" id="CAJOBC010088708">
    <property type="protein sequence ID" value="CAF4371915.1"/>
    <property type="molecule type" value="Genomic_DNA"/>
</dbReference>
<evidence type="ECO:0000313" key="6">
    <source>
        <dbReference type="Proteomes" id="UP000663829"/>
    </source>
</evidence>